<dbReference type="EMBL" id="JARDXE010000014">
    <property type="protein sequence ID" value="MDE8647636.1"/>
    <property type="molecule type" value="Genomic_DNA"/>
</dbReference>
<protein>
    <submittedName>
        <fullName evidence="1">Uncharacterized protein</fullName>
    </submittedName>
</protein>
<organism evidence="1 2">
    <name type="scientific">Rhodococcus qingshengii</name>
    <dbReference type="NCBI Taxonomy" id="334542"/>
    <lineage>
        <taxon>Bacteria</taxon>
        <taxon>Bacillati</taxon>
        <taxon>Actinomycetota</taxon>
        <taxon>Actinomycetes</taxon>
        <taxon>Mycobacteriales</taxon>
        <taxon>Nocardiaceae</taxon>
        <taxon>Rhodococcus</taxon>
        <taxon>Rhodococcus erythropolis group</taxon>
    </lineage>
</organism>
<sequence length="42" mass="4518">MAAREYALLTRAALDAGATEHDIDAIFDRLKAKNIAQALTTS</sequence>
<evidence type="ECO:0000313" key="2">
    <source>
        <dbReference type="Proteomes" id="UP001217325"/>
    </source>
</evidence>
<name>A0AAW6LN72_RHOSG</name>
<dbReference type="RefSeq" id="WP_275232198.1">
    <property type="nucleotide sequence ID" value="NZ_JARDXE010000014.1"/>
</dbReference>
<reference evidence="1" key="1">
    <citation type="submission" date="2023-02" db="EMBL/GenBank/DDBJ databases">
        <title>A novel hydrolase synthesized by Rhodococcus erythropolis HQ is responsible for the detoxification of Zearalenone.</title>
        <authorList>
            <person name="Hu J."/>
            <person name="Xu J."/>
        </authorList>
    </citation>
    <scope>NUCLEOTIDE SEQUENCE</scope>
    <source>
        <strain evidence="1">HQ</strain>
    </source>
</reference>
<gene>
    <name evidence="1" type="ORF">PXH69_21915</name>
</gene>
<dbReference type="AlphaFoldDB" id="A0AAW6LN72"/>
<dbReference type="Proteomes" id="UP001217325">
    <property type="component" value="Unassembled WGS sequence"/>
</dbReference>
<comment type="caution">
    <text evidence="1">The sequence shown here is derived from an EMBL/GenBank/DDBJ whole genome shotgun (WGS) entry which is preliminary data.</text>
</comment>
<evidence type="ECO:0000313" key="1">
    <source>
        <dbReference type="EMBL" id="MDE8647636.1"/>
    </source>
</evidence>
<accession>A0AAW6LN72</accession>
<proteinExistence type="predicted"/>